<evidence type="ECO:0000259" key="7">
    <source>
        <dbReference type="Pfam" id="PF02911"/>
    </source>
</evidence>
<protein>
    <recommendedName>
        <fullName evidence="2 5">Methionyl-tRNA formyltransferase</fullName>
        <ecNumber evidence="2 5">2.1.2.9</ecNumber>
    </recommendedName>
</protein>
<dbReference type="EMBL" id="JAHLFM010000012">
    <property type="protein sequence ID" value="MBU3830678.1"/>
    <property type="molecule type" value="Genomic_DNA"/>
</dbReference>
<dbReference type="InterPro" id="IPR002376">
    <property type="entry name" value="Formyl_transf_N"/>
</dbReference>
<organism evidence="8 9">
    <name type="scientific">Candidatus Ureaplasma intestinipullorum</name>
    <dbReference type="NCBI Taxonomy" id="2838770"/>
    <lineage>
        <taxon>Bacteria</taxon>
        <taxon>Bacillati</taxon>
        <taxon>Mycoplasmatota</taxon>
        <taxon>Mycoplasmoidales</taxon>
        <taxon>Mycoplasmoidaceae</taxon>
        <taxon>Ureaplasma</taxon>
    </lineage>
</organism>
<feature type="domain" description="Formyl transferase N-terminal" evidence="6">
    <location>
        <begin position="1"/>
        <end position="174"/>
    </location>
</feature>
<keyword evidence="4 5" id="KW-0648">Protein biosynthesis</keyword>
<evidence type="ECO:0000313" key="9">
    <source>
        <dbReference type="Proteomes" id="UP000824247"/>
    </source>
</evidence>
<dbReference type="CDD" id="cd08704">
    <property type="entry name" value="Met_tRNA_FMT_C"/>
    <property type="match status" value="1"/>
</dbReference>
<dbReference type="GO" id="GO:0005829">
    <property type="term" value="C:cytosol"/>
    <property type="evidence" value="ECO:0007669"/>
    <property type="project" value="TreeGrafter"/>
</dbReference>
<dbReference type="InterPro" id="IPR005793">
    <property type="entry name" value="Formyl_trans_C"/>
</dbReference>
<evidence type="ECO:0000256" key="4">
    <source>
        <dbReference type="ARBA" id="ARBA00022917"/>
    </source>
</evidence>
<reference evidence="8" key="2">
    <citation type="submission" date="2021-04" db="EMBL/GenBank/DDBJ databases">
        <authorList>
            <person name="Gilroy R."/>
        </authorList>
    </citation>
    <scope>NUCLEOTIDE SEQUENCE</scope>
    <source>
        <strain evidence="8">A5-1222</strain>
    </source>
</reference>
<dbReference type="Pfam" id="PF02911">
    <property type="entry name" value="Formyl_trans_C"/>
    <property type="match status" value="1"/>
</dbReference>
<reference evidence="8" key="1">
    <citation type="journal article" date="2021" name="PeerJ">
        <title>Extensive microbial diversity within the chicken gut microbiome revealed by metagenomics and culture.</title>
        <authorList>
            <person name="Gilroy R."/>
            <person name="Ravi A."/>
            <person name="Getino M."/>
            <person name="Pursley I."/>
            <person name="Horton D.L."/>
            <person name="Alikhan N.F."/>
            <person name="Baker D."/>
            <person name="Gharbi K."/>
            <person name="Hall N."/>
            <person name="Watson M."/>
            <person name="Adriaenssens E.M."/>
            <person name="Foster-Nyarko E."/>
            <person name="Jarju S."/>
            <person name="Secka A."/>
            <person name="Antonio M."/>
            <person name="Oren A."/>
            <person name="Chaudhuri R.R."/>
            <person name="La Ragione R."/>
            <person name="Hildebrand F."/>
            <person name="Pallen M.J."/>
        </authorList>
    </citation>
    <scope>NUCLEOTIDE SEQUENCE</scope>
    <source>
        <strain evidence="8">A5-1222</strain>
    </source>
</reference>
<comment type="similarity">
    <text evidence="1 5">Belongs to the Fmt family.</text>
</comment>
<dbReference type="InterPro" id="IPR036477">
    <property type="entry name" value="Formyl_transf_N_sf"/>
</dbReference>
<dbReference type="HAMAP" id="MF_00182">
    <property type="entry name" value="Formyl_trans"/>
    <property type="match status" value="1"/>
</dbReference>
<dbReference type="InterPro" id="IPR041711">
    <property type="entry name" value="Met-tRNA-FMT_N"/>
</dbReference>
<name>A0A9E2KVZ8_9BACT</name>
<dbReference type="GO" id="GO:0004479">
    <property type="term" value="F:methionyl-tRNA formyltransferase activity"/>
    <property type="evidence" value="ECO:0007669"/>
    <property type="project" value="UniProtKB-UniRule"/>
</dbReference>
<evidence type="ECO:0000313" key="8">
    <source>
        <dbReference type="EMBL" id="MBU3830678.1"/>
    </source>
</evidence>
<evidence type="ECO:0000256" key="1">
    <source>
        <dbReference type="ARBA" id="ARBA00010699"/>
    </source>
</evidence>
<sequence length="306" mass="34443">MKVIFMGTPNIGTSVLKALIDLNLEIVGVVCQPDREMDRKKNYIFSPVKKMALENNIPIFQPEKIKEITNEINNINPDIIITCAYGQFINSEILAIPKFGCINVHASLLPKLRGGAPIHWAIINQEKTTGISLMDMVSKMDAGDVYLQYECLIDEFETYDSLYSKLSNLAYKIVFENFFNLIDKKLSKKVQDESLVTFGYNIKKEEAIINFEDLASNVDSWIRGLTSKPGAVWNYQNQNIKILKAKITNKQSTLSPGTIVAIDKNGIQIATKDFNILLEEIQLPNKKPALISQIINGNHIFQVGSK</sequence>
<dbReference type="InterPro" id="IPR044135">
    <property type="entry name" value="Met-tRNA-FMT_C"/>
</dbReference>
<keyword evidence="3 5" id="KW-0808">Transferase</keyword>
<evidence type="ECO:0000256" key="3">
    <source>
        <dbReference type="ARBA" id="ARBA00022679"/>
    </source>
</evidence>
<comment type="caution">
    <text evidence="8">The sequence shown here is derived from an EMBL/GenBank/DDBJ whole genome shotgun (WGS) entry which is preliminary data.</text>
</comment>
<dbReference type="AlphaFoldDB" id="A0A9E2KVZ8"/>
<feature type="domain" description="Formyl transferase C-terminal" evidence="7">
    <location>
        <begin position="201"/>
        <end position="298"/>
    </location>
</feature>
<dbReference type="Gene3D" id="3.40.50.12230">
    <property type="match status" value="1"/>
</dbReference>
<accession>A0A9E2KVZ8</accession>
<dbReference type="Pfam" id="PF00551">
    <property type="entry name" value="Formyl_trans_N"/>
    <property type="match status" value="1"/>
</dbReference>
<dbReference type="PANTHER" id="PTHR11138:SF5">
    <property type="entry name" value="METHIONYL-TRNA FORMYLTRANSFERASE, MITOCHONDRIAL"/>
    <property type="match status" value="1"/>
</dbReference>
<comment type="function">
    <text evidence="5">Attaches a formyl group to the free amino group of methionyl-tRNA(fMet). The formyl group appears to play a dual role in the initiator identity of N-formylmethionyl-tRNA by promoting its recognition by IF2 and preventing the misappropriation of this tRNA by the elongation apparatus.</text>
</comment>
<comment type="catalytic activity">
    <reaction evidence="5">
        <text>L-methionyl-tRNA(fMet) + (6R)-10-formyltetrahydrofolate = N-formyl-L-methionyl-tRNA(fMet) + (6S)-5,6,7,8-tetrahydrofolate + H(+)</text>
        <dbReference type="Rhea" id="RHEA:24380"/>
        <dbReference type="Rhea" id="RHEA-COMP:9952"/>
        <dbReference type="Rhea" id="RHEA-COMP:9953"/>
        <dbReference type="ChEBI" id="CHEBI:15378"/>
        <dbReference type="ChEBI" id="CHEBI:57453"/>
        <dbReference type="ChEBI" id="CHEBI:78530"/>
        <dbReference type="ChEBI" id="CHEBI:78844"/>
        <dbReference type="ChEBI" id="CHEBI:195366"/>
        <dbReference type="EC" id="2.1.2.9"/>
    </reaction>
</comment>
<dbReference type="Proteomes" id="UP000824247">
    <property type="component" value="Unassembled WGS sequence"/>
</dbReference>
<dbReference type="CDD" id="cd08646">
    <property type="entry name" value="FMT_core_Met-tRNA-FMT_N"/>
    <property type="match status" value="1"/>
</dbReference>
<dbReference type="InterPro" id="IPR005794">
    <property type="entry name" value="Fmt"/>
</dbReference>
<dbReference type="InterPro" id="IPR011034">
    <property type="entry name" value="Formyl_transferase-like_C_sf"/>
</dbReference>
<feature type="binding site" evidence="5">
    <location>
        <begin position="107"/>
        <end position="110"/>
    </location>
    <ligand>
        <name>(6S)-5,6,7,8-tetrahydrofolate</name>
        <dbReference type="ChEBI" id="CHEBI:57453"/>
    </ligand>
</feature>
<evidence type="ECO:0000256" key="5">
    <source>
        <dbReference type="HAMAP-Rule" id="MF_00182"/>
    </source>
</evidence>
<proteinExistence type="inferred from homology"/>
<evidence type="ECO:0000259" key="6">
    <source>
        <dbReference type="Pfam" id="PF00551"/>
    </source>
</evidence>
<dbReference type="SUPFAM" id="SSF50486">
    <property type="entry name" value="FMT C-terminal domain-like"/>
    <property type="match status" value="1"/>
</dbReference>
<dbReference type="PANTHER" id="PTHR11138">
    <property type="entry name" value="METHIONYL-TRNA FORMYLTRANSFERASE"/>
    <property type="match status" value="1"/>
</dbReference>
<dbReference type="SUPFAM" id="SSF53328">
    <property type="entry name" value="Formyltransferase"/>
    <property type="match status" value="1"/>
</dbReference>
<dbReference type="EC" id="2.1.2.9" evidence="2 5"/>
<dbReference type="NCBIfam" id="TIGR00460">
    <property type="entry name" value="fmt"/>
    <property type="match status" value="1"/>
</dbReference>
<evidence type="ECO:0000256" key="2">
    <source>
        <dbReference type="ARBA" id="ARBA00012261"/>
    </source>
</evidence>
<gene>
    <name evidence="5 8" type="primary">fmt</name>
    <name evidence="8" type="ORF">H9897_00745</name>
</gene>